<dbReference type="InterPro" id="IPR029045">
    <property type="entry name" value="ClpP/crotonase-like_dom_sf"/>
</dbReference>
<dbReference type="Gene3D" id="3.30.750.44">
    <property type="match status" value="1"/>
</dbReference>
<reference evidence="7 8" key="1">
    <citation type="journal article" date="2014" name="Mol. Biol. Evol.">
        <title>Massive expansion of Ubiquitination-related gene families within the Chlamydiae.</title>
        <authorList>
            <person name="Domman D."/>
            <person name="Collingro A."/>
            <person name="Lagkouvardos I."/>
            <person name="Gehre L."/>
            <person name="Weinmaier T."/>
            <person name="Rattei T."/>
            <person name="Subtil A."/>
            <person name="Horn M."/>
        </authorList>
    </citation>
    <scope>NUCLEOTIDE SEQUENCE [LARGE SCALE GENOMIC DNA]</scope>
    <source>
        <strain evidence="7 8">OEW1</strain>
    </source>
</reference>
<gene>
    <name evidence="7" type="primary">tsp-B</name>
    <name evidence="7" type="ORF">DB43_DQ00090</name>
</gene>
<keyword evidence="3 5" id="KW-0378">Hydrolase</keyword>
<dbReference type="GO" id="GO:0007165">
    <property type="term" value="P:signal transduction"/>
    <property type="evidence" value="ECO:0007669"/>
    <property type="project" value="TreeGrafter"/>
</dbReference>
<dbReference type="PANTHER" id="PTHR32060:SF30">
    <property type="entry name" value="CARBOXY-TERMINAL PROCESSING PROTEASE CTPA"/>
    <property type="match status" value="1"/>
</dbReference>
<evidence type="ECO:0000256" key="4">
    <source>
        <dbReference type="ARBA" id="ARBA00022825"/>
    </source>
</evidence>
<dbReference type="InterPro" id="IPR036034">
    <property type="entry name" value="PDZ_sf"/>
</dbReference>
<dbReference type="Pfam" id="PF17804">
    <property type="entry name" value="TSP_NTD"/>
    <property type="match status" value="1"/>
</dbReference>
<evidence type="ECO:0000256" key="5">
    <source>
        <dbReference type="RuleBase" id="RU004404"/>
    </source>
</evidence>
<evidence type="ECO:0000256" key="3">
    <source>
        <dbReference type="ARBA" id="ARBA00022801"/>
    </source>
</evidence>
<evidence type="ECO:0000313" key="7">
    <source>
        <dbReference type="EMBL" id="KIA78627.1"/>
    </source>
</evidence>
<dbReference type="GO" id="GO:0006508">
    <property type="term" value="P:proteolysis"/>
    <property type="evidence" value="ECO:0007669"/>
    <property type="project" value="UniProtKB-KW"/>
</dbReference>
<feature type="domain" description="PDZ" evidence="6">
    <location>
        <begin position="262"/>
        <end position="341"/>
    </location>
</feature>
<dbReference type="GO" id="GO:0004175">
    <property type="term" value="F:endopeptidase activity"/>
    <property type="evidence" value="ECO:0007669"/>
    <property type="project" value="TreeGrafter"/>
</dbReference>
<dbReference type="PATRIC" id="fig|83552.4.peg.152"/>
<dbReference type="SMART" id="SM00245">
    <property type="entry name" value="TSPc"/>
    <property type="match status" value="1"/>
</dbReference>
<organism evidence="7 8">
    <name type="scientific">Parachlamydia acanthamoebae</name>
    <dbReference type="NCBI Taxonomy" id="83552"/>
    <lineage>
        <taxon>Bacteria</taxon>
        <taxon>Pseudomonadati</taxon>
        <taxon>Chlamydiota</taxon>
        <taxon>Chlamydiia</taxon>
        <taxon>Parachlamydiales</taxon>
        <taxon>Parachlamydiaceae</taxon>
        <taxon>Parachlamydia</taxon>
    </lineage>
</organism>
<comment type="caution">
    <text evidence="7">The sequence shown here is derived from an EMBL/GenBank/DDBJ whole genome shotgun (WGS) entry which is preliminary data.</text>
</comment>
<dbReference type="GO" id="GO:0030288">
    <property type="term" value="C:outer membrane-bounded periplasmic space"/>
    <property type="evidence" value="ECO:0007669"/>
    <property type="project" value="TreeGrafter"/>
</dbReference>
<dbReference type="InterPro" id="IPR004447">
    <property type="entry name" value="Peptidase_S41A"/>
</dbReference>
<dbReference type="Pfam" id="PF00595">
    <property type="entry name" value="PDZ"/>
    <property type="match status" value="1"/>
</dbReference>
<protein>
    <submittedName>
        <fullName evidence="7">Tail-specific protease</fullName>
    </submittedName>
</protein>
<dbReference type="Gene3D" id="2.30.42.10">
    <property type="match status" value="1"/>
</dbReference>
<proteinExistence type="inferred from homology"/>
<dbReference type="PANTHER" id="PTHR32060">
    <property type="entry name" value="TAIL-SPECIFIC PROTEASE"/>
    <property type="match status" value="1"/>
</dbReference>
<dbReference type="SMART" id="SM00228">
    <property type="entry name" value="PDZ"/>
    <property type="match status" value="1"/>
</dbReference>
<dbReference type="MEROPS" id="S41.001"/>
<dbReference type="GO" id="GO:0008236">
    <property type="term" value="F:serine-type peptidase activity"/>
    <property type="evidence" value="ECO:0007669"/>
    <property type="project" value="UniProtKB-KW"/>
</dbReference>
<dbReference type="EMBL" id="JSAM01000011">
    <property type="protein sequence ID" value="KIA78627.1"/>
    <property type="molecule type" value="Genomic_DNA"/>
</dbReference>
<comment type="similarity">
    <text evidence="1 5">Belongs to the peptidase S41A family.</text>
</comment>
<evidence type="ECO:0000313" key="8">
    <source>
        <dbReference type="Proteomes" id="UP000031307"/>
    </source>
</evidence>
<dbReference type="Gene3D" id="3.90.226.10">
    <property type="entry name" value="2-enoyl-CoA Hydratase, Chain A, domain 1"/>
    <property type="match status" value="1"/>
</dbReference>
<dbReference type="InterPro" id="IPR005151">
    <property type="entry name" value="Tail-specific_protease"/>
</dbReference>
<dbReference type="Proteomes" id="UP000031307">
    <property type="component" value="Unassembled WGS sequence"/>
</dbReference>
<dbReference type="AlphaFoldDB" id="A0A0C1EC44"/>
<evidence type="ECO:0000259" key="6">
    <source>
        <dbReference type="PROSITE" id="PS50106"/>
    </source>
</evidence>
<dbReference type="PROSITE" id="PS50106">
    <property type="entry name" value="PDZ"/>
    <property type="match status" value="1"/>
</dbReference>
<keyword evidence="4 5" id="KW-0720">Serine protease</keyword>
<dbReference type="InterPro" id="IPR040573">
    <property type="entry name" value="TSP_N"/>
</dbReference>
<accession>A0A0C1EC44</accession>
<dbReference type="CDD" id="cd07560">
    <property type="entry name" value="Peptidase_S41_CPP"/>
    <property type="match status" value="1"/>
</dbReference>
<dbReference type="InterPro" id="IPR001478">
    <property type="entry name" value="PDZ"/>
</dbReference>
<evidence type="ECO:0000256" key="1">
    <source>
        <dbReference type="ARBA" id="ARBA00009179"/>
    </source>
</evidence>
<sequence length="689" mass="78053">MVTFQLLGAYMPICKRLFFLLIFLFSYAFSAEHELLKTADVNKVMQNILQQHVSQKKISDQILKTSFKVYIDQFDPDRTYLLETETTPFLNVNDKQAQQLLKQYLKSDFGAYSRLNSMIQGSILRARKIRQNLIKNPKQLFLYQNPKDAKSDWEDPDLKRPFVRGTNELMSRIKQDMVRFINAEINHYGAAKVQKNEQAILAFYENKQREKEDKYLFRNTAGRDLAKPERENLFVMHILKALTRSLDAHTTFYDASEAYDMKMRLEKGVIGVGLVPQETEDGMIVARIIQNGPAAKNGQIQLDDQIVKINGKDATNQSFDQVMHSLQAKPGSVISMVLKKPATPDNDYTSSIYHVDLTSEAISIDEGRAEASYESFEDGVLGVVTLNSFYQGIHGINSELDVRKALNELTQKGKIRGLVLDLRENSGGFLSQAVKVAGLFITNGVIVISKYSNGEERFYRDMDGKAYYNGPLIVLTSKATASAAEIVAQALQDYGVALVVGDEQTYGKGTIQSQTVTDNKGSSYFKVTVGKYYTVSGKTPQIQGVKADVIVPSQFSRENIGEEFLEYPLTHDTISSAYEDLLEDIDPTLKPWYLRYYSPTLQHKIRTWRTMLPVLRKNSAHRLVSNTQYQKFLTNQDDASKVVVINSDDKTQPINTKDLQLVEAVNILKDMIYLQNSVHPTKKPAMSEK</sequence>
<dbReference type="SUPFAM" id="SSF50156">
    <property type="entry name" value="PDZ domain-like"/>
    <property type="match status" value="1"/>
</dbReference>
<dbReference type="NCBIfam" id="TIGR00225">
    <property type="entry name" value="prc"/>
    <property type="match status" value="1"/>
</dbReference>
<keyword evidence="2 5" id="KW-0645">Protease</keyword>
<name>A0A0C1EC44_9BACT</name>
<evidence type="ECO:0000256" key="2">
    <source>
        <dbReference type="ARBA" id="ARBA00022670"/>
    </source>
</evidence>
<dbReference type="Pfam" id="PF03572">
    <property type="entry name" value="Peptidase_S41"/>
    <property type="match status" value="1"/>
</dbReference>
<dbReference type="SUPFAM" id="SSF52096">
    <property type="entry name" value="ClpP/crotonase"/>
    <property type="match status" value="1"/>
</dbReference>